<dbReference type="HOGENOM" id="CLU_1853357_0_0_0"/>
<evidence type="ECO:0000313" key="2">
    <source>
        <dbReference type="Proteomes" id="UP000001887"/>
    </source>
</evidence>
<organism evidence="1 2">
    <name type="scientific">Pirellula staleyi (strain ATCC 27377 / DSM 6068 / ICPB 4128)</name>
    <name type="common">Pirella staleyi</name>
    <dbReference type="NCBI Taxonomy" id="530564"/>
    <lineage>
        <taxon>Bacteria</taxon>
        <taxon>Pseudomonadati</taxon>
        <taxon>Planctomycetota</taxon>
        <taxon>Planctomycetia</taxon>
        <taxon>Pirellulales</taxon>
        <taxon>Pirellulaceae</taxon>
        <taxon>Pirellula</taxon>
    </lineage>
</organism>
<dbReference type="Proteomes" id="UP000001887">
    <property type="component" value="Chromosome"/>
</dbReference>
<dbReference type="KEGG" id="psl:Psta_0799"/>
<sequence precursor="true">MPSSMVWMKSLVPLIAAVAILAGMVGCSGEPASAKKYPVSGTVTLDGQPMPAGVIFFRTVSSGSLDRVDIVGGAFKGEAEAGARRVEICQYQTVTMGEGEMQTENQVNVIPERFNTNTTLTAEVTTSGANDYQFDVQSK</sequence>
<name>D2R6A6_PIRSD</name>
<keyword evidence="2" id="KW-1185">Reference proteome</keyword>
<evidence type="ECO:0000313" key="1">
    <source>
        <dbReference type="EMBL" id="ADB15484.1"/>
    </source>
</evidence>
<protein>
    <recommendedName>
        <fullName evidence="3">Lipoprotein</fullName>
    </recommendedName>
</protein>
<evidence type="ECO:0008006" key="3">
    <source>
        <dbReference type="Google" id="ProtNLM"/>
    </source>
</evidence>
<dbReference type="EMBL" id="CP001848">
    <property type="protein sequence ID" value="ADB15484.1"/>
    <property type="molecule type" value="Genomic_DNA"/>
</dbReference>
<dbReference type="eggNOG" id="ENOG5032YXR">
    <property type="taxonomic scope" value="Bacteria"/>
</dbReference>
<dbReference type="OrthoDB" id="282075at2"/>
<reference evidence="1 2" key="1">
    <citation type="journal article" date="2009" name="Stand. Genomic Sci.">
        <title>Complete genome sequence of Pirellula staleyi type strain (ATCC 27377).</title>
        <authorList>
            <person name="Clum A."/>
            <person name="Tindall B.J."/>
            <person name="Sikorski J."/>
            <person name="Ivanova N."/>
            <person name="Mavrommatis K."/>
            <person name="Lucas S."/>
            <person name="Glavina del Rio T."/>
            <person name="Nolan M."/>
            <person name="Chen F."/>
            <person name="Tice H."/>
            <person name="Pitluck S."/>
            <person name="Cheng J.F."/>
            <person name="Chertkov O."/>
            <person name="Brettin T."/>
            <person name="Han C."/>
            <person name="Detter J.C."/>
            <person name="Kuske C."/>
            <person name="Bruce D."/>
            <person name="Goodwin L."/>
            <person name="Ovchinikova G."/>
            <person name="Pati A."/>
            <person name="Mikhailova N."/>
            <person name="Chen A."/>
            <person name="Palaniappan K."/>
            <person name="Land M."/>
            <person name="Hauser L."/>
            <person name="Chang Y.J."/>
            <person name="Jeffries C.D."/>
            <person name="Chain P."/>
            <person name="Rohde M."/>
            <person name="Goker M."/>
            <person name="Bristow J."/>
            <person name="Eisen J.A."/>
            <person name="Markowitz V."/>
            <person name="Hugenholtz P."/>
            <person name="Kyrpides N.C."/>
            <person name="Klenk H.P."/>
            <person name="Lapidus A."/>
        </authorList>
    </citation>
    <scope>NUCLEOTIDE SEQUENCE [LARGE SCALE GENOMIC DNA]</scope>
    <source>
        <strain evidence="2">ATCC 27377 / DSM 6068 / ICPB 4128</strain>
    </source>
</reference>
<accession>D2R6A6</accession>
<gene>
    <name evidence="1" type="ordered locus">Psta_0799</name>
</gene>
<dbReference type="AlphaFoldDB" id="D2R6A6"/>
<proteinExistence type="predicted"/>